<accession>A0A926DCI6</accession>
<evidence type="ECO:0000256" key="1">
    <source>
        <dbReference type="ARBA" id="ARBA00007592"/>
    </source>
</evidence>
<evidence type="ECO:0000313" key="6">
    <source>
        <dbReference type="EMBL" id="MBC8535357.1"/>
    </source>
</evidence>
<dbReference type="InterPro" id="IPR013785">
    <property type="entry name" value="Aldolase_TIM"/>
</dbReference>
<dbReference type="RefSeq" id="WP_249299038.1">
    <property type="nucleotide sequence ID" value="NZ_JACRSP010000001.1"/>
</dbReference>
<evidence type="ECO:0000256" key="3">
    <source>
        <dbReference type="PIRNR" id="PIRNR001365"/>
    </source>
</evidence>
<dbReference type="SUPFAM" id="SSF51569">
    <property type="entry name" value="Aldolase"/>
    <property type="match status" value="1"/>
</dbReference>
<evidence type="ECO:0000256" key="4">
    <source>
        <dbReference type="PIRSR" id="PIRSR001365-1"/>
    </source>
</evidence>
<dbReference type="InterPro" id="IPR002220">
    <property type="entry name" value="DapA-like"/>
</dbReference>
<organism evidence="6 7">
    <name type="scientific">Feifania hominis</name>
    <dbReference type="NCBI Taxonomy" id="2763660"/>
    <lineage>
        <taxon>Bacteria</taxon>
        <taxon>Bacillati</taxon>
        <taxon>Bacillota</taxon>
        <taxon>Clostridia</taxon>
        <taxon>Eubacteriales</taxon>
        <taxon>Feifaniaceae</taxon>
        <taxon>Feifania</taxon>
    </lineage>
</organism>
<dbReference type="Proteomes" id="UP000620366">
    <property type="component" value="Unassembled WGS sequence"/>
</dbReference>
<keyword evidence="7" id="KW-1185">Reference proteome</keyword>
<dbReference type="PIRSF" id="PIRSF001365">
    <property type="entry name" value="DHDPS"/>
    <property type="match status" value="1"/>
</dbReference>
<protein>
    <submittedName>
        <fullName evidence="6">Dihydrodipicolinate synthase family protein</fullName>
    </submittedName>
</protein>
<dbReference type="Pfam" id="PF00701">
    <property type="entry name" value="DHDPS"/>
    <property type="match status" value="1"/>
</dbReference>
<proteinExistence type="inferred from homology"/>
<feature type="active site" description="Proton donor/acceptor" evidence="4">
    <location>
        <position position="137"/>
    </location>
</feature>
<dbReference type="GO" id="GO:0008840">
    <property type="term" value="F:4-hydroxy-tetrahydrodipicolinate synthase activity"/>
    <property type="evidence" value="ECO:0007669"/>
    <property type="project" value="TreeGrafter"/>
</dbReference>
<dbReference type="CDD" id="cd00408">
    <property type="entry name" value="DHDPS-like"/>
    <property type="match status" value="1"/>
</dbReference>
<gene>
    <name evidence="6" type="ORF">H8695_01425</name>
</gene>
<sequence length="297" mass="31873">MGALNLRGVSTEMFTPLREDGSIDWSALERLVSFQISAGVRALFLHGVGTETIFMTADEQVELVRRTAAFAGGRLPVIANVIHPSLEHSLQLLECFEQAGADAVSLCPPGLLAYSEAGLSDYFETLMAHAGVPVCLYNMPQSQNTLSPSLTARLINENKNVFAYKDSTQNIIHLQSVAGQLTRQDVCLLAGSDATIFPTLALGGEGVVSFLSTVFPAPVKRICERYFAGDLAGARCAQYELLRLRDALKAAPNTAGYKYAGVLTGLMENDVVRPPLTRTDAAAAQRLRGSLQALGLL</sequence>
<evidence type="ECO:0000256" key="2">
    <source>
        <dbReference type="ARBA" id="ARBA00023239"/>
    </source>
</evidence>
<dbReference type="PANTHER" id="PTHR12128">
    <property type="entry name" value="DIHYDRODIPICOLINATE SYNTHASE"/>
    <property type="match status" value="1"/>
</dbReference>
<evidence type="ECO:0000313" key="7">
    <source>
        <dbReference type="Proteomes" id="UP000620366"/>
    </source>
</evidence>
<name>A0A926DCI6_9FIRM</name>
<evidence type="ECO:0000256" key="5">
    <source>
        <dbReference type="PIRSR" id="PIRSR001365-2"/>
    </source>
</evidence>
<keyword evidence="2 3" id="KW-0456">Lyase</keyword>
<reference evidence="6" key="1">
    <citation type="submission" date="2020-08" db="EMBL/GenBank/DDBJ databases">
        <title>Genome public.</title>
        <authorList>
            <person name="Liu C."/>
            <person name="Sun Q."/>
        </authorList>
    </citation>
    <scope>NUCLEOTIDE SEQUENCE</scope>
    <source>
        <strain evidence="6">BX7</strain>
    </source>
</reference>
<dbReference type="PANTHER" id="PTHR12128:SF66">
    <property type="entry name" value="4-HYDROXY-2-OXOGLUTARATE ALDOLASE, MITOCHONDRIAL"/>
    <property type="match status" value="1"/>
</dbReference>
<feature type="active site" description="Schiff-base intermediate with substrate" evidence="4">
    <location>
        <position position="165"/>
    </location>
</feature>
<comment type="similarity">
    <text evidence="1 3">Belongs to the DapA family.</text>
</comment>
<comment type="caution">
    <text evidence="6">The sequence shown here is derived from an EMBL/GenBank/DDBJ whole genome shotgun (WGS) entry which is preliminary data.</text>
</comment>
<feature type="binding site" evidence="5">
    <location>
        <position position="208"/>
    </location>
    <ligand>
        <name>pyruvate</name>
        <dbReference type="ChEBI" id="CHEBI:15361"/>
    </ligand>
</feature>
<dbReference type="EMBL" id="JACRSP010000001">
    <property type="protein sequence ID" value="MBC8535357.1"/>
    <property type="molecule type" value="Genomic_DNA"/>
</dbReference>
<dbReference type="SMART" id="SM01130">
    <property type="entry name" value="DHDPS"/>
    <property type="match status" value="1"/>
</dbReference>
<dbReference type="AlphaFoldDB" id="A0A926DCI6"/>
<dbReference type="Gene3D" id="3.20.20.70">
    <property type="entry name" value="Aldolase class I"/>
    <property type="match status" value="1"/>
</dbReference>